<organism evidence="1 2">
    <name type="scientific">Aphis craccivora</name>
    <name type="common">Cowpea aphid</name>
    <dbReference type="NCBI Taxonomy" id="307492"/>
    <lineage>
        <taxon>Eukaryota</taxon>
        <taxon>Metazoa</taxon>
        <taxon>Ecdysozoa</taxon>
        <taxon>Arthropoda</taxon>
        <taxon>Hexapoda</taxon>
        <taxon>Insecta</taxon>
        <taxon>Pterygota</taxon>
        <taxon>Neoptera</taxon>
        <taxon>Paraneoptera</taxon>
        <taxon>Hemiptera</taxon>
        <taxon>Sternorrhyncha</taxon>
        <taxon>Aphidomorpha</taxon>
        <taxon>Aphidoidea</taxon>
        <taxon>Aphididae</taxon>
        <taxon>Aphidini</taxon>
        <taxon>Aphis</taxon>
        <taxon>Aphis</taxon>
    </lineage>
</organism>
<comment type="caution">
    <text evidence="1">The sequence shown here is derived from an EMBL/GenBank/DDBJ whole genome shotgun (WGS) entry which is preliminary data.</text>
</comment>
<evidence type="ECO:0000313" key="1">
    <source>
        <dbReference type="EMBL" id="KAF0762614.1"/>
    </source>
</evidence>
<keyword evidence="2" id="KW-1185">Reference proteome</keyword>
<gene>
    <name evidence="1" type="ORF">FWK35_00009351</name>
</gene>
<dbReference type="Proteomes" id="UP000478052">
    <property type="component" value="Unassembled WGS sequence"/>
</dbReference>
<protein>
    <submittedName>
        <fullName evidence="1">Uncharacterized protein</fullName>
    </submittedName>
</protein>
<feature type="non-terminal residue" evidence="1">
    <location>
        <position position="1"/>
    </location>
</feature>
<proteinExistence type="predicted"/>
<accession>A0A6G0YXI5</accession>
<name>A0A6G0YXI5_APHCR</name>
<evidence type="ECO:0000313" key="2">
    <source>
        <dbReference type="Proteomes" id="UP000478052"/>
    </source>
</evidence>
<dbReference type="AlphaFoldDB" id="A0A6G0YXI5"/>
<sequence>VPSFLTSALKPLTSSAVYSTILLVPSVDIVSGIVVNAVVEVVWGWGVCGFWGVCLRC</sequence>
<dbReference type="EMBL" id="VUJU01002090">
    <property type="protein sequence ID" value="KAF0762614.1"/>
    <property type="molecule type" value="Genomic_DNA"/>
</dbReference>
<reference evidence="1 2" key="1">
    <citation type="submission" date="2019-08" db="EMBL/GenBank/DDBJ databases">
        <title>Whole genome of Aphis craccivora.</title>
        <authorList>
            <person name="Voronova N.V."/>
            <person name="Shulinski R.S."/>
            <person name="Bandarenka Y.V."/>
            <person name="Zhorov D.G."/>
            <person name="Warner D."/>
        </authorList>
    </citation>
    <scope>NUCLEOTIDE SEQUENCE [LARGE SCALE GENOMIC DNA]</scope>
    <source>
        <strain evidence="1">180601</strain>
        <tissue evidence="1">Whole Body</tissue>
    </source>
</reference>